<evidence type="ECO:0000256" key="1">
    <source>
        <dbReference type="SAM" id="MobiDB-lite"/>
    </source>
</evidence>
<protein>
    <submittedName>
        <fullName evidence="2">Uncharacterized protein</fullName>
    </submittedName>
</protein>
<reference evidence="2 3" key="2">
    <citation type="submission" date="2020-01" db="EMBL/GenBank/DDBJ databases">
        <title>Microvirga sp. nov., an arsenate reduction bacterium isolated from Tibet hotspring sediments.</title>
        <authorList>
            <person name="Xian W.-D."/>
            <person name="Li W.-J."/>
        </authorList>
    </citation>
    <scope>NUCLEOTIDE SEQUENCE [LARGE SCALE GENOMIC DNA]</scope>
    <source>
        <strain evidence="2 3">KCTC 23863</strain>
    </source>
</reference>
<dbReference type="Proteomes" id="UP000436483">
    <property type="component" value="Unassembled WGS sequence"/>
</dbReference>
<feature type="region of interest" description="Disordered" evidence="1">
    <location>
        <begin position="1"/>
        <end position="23"/>
    </location>
</feature>
<proteinExistence type="predicted"/>
<accession>A0A7X3MWQ9</accession>
<dbReference type="AlphaFoldDB" id="A0A7X3MWQ9"/>
<evidence type="ECO:0000313" key="2">
    <source>
        <dbReference type="EMBL" id="MXQ14604.1"/>
    </source>
</evidence>
<evidence type="ECO:0000313" key="3">
    <source>
        <dbReference type="Proteomes" id="UP000436483"/>
    </source>
</evidence>
<organism evidence="2 3">
    <name type="scientific">Microvirga makkahensis</name>
    <dbReference type="NCBI Taxonomy" id="1128670"/>
    <lineage>
        <taxon>Bacteria</taxon>
        <taxon>Pseudomonadati</taxon>
        <taxon>Pseudomonadota</taxon>
        <taxon>Alphaproteobacteria</taxon>
        <taxon>Hyphomicrobiales</taxon>
        <taxon>Methylobacteriaceae</taxon>
        <taxon>Microvirga</taxon>
    </lineage>
</organism>
<gene>
    <name evidence="2" type="ORF">GR328_24770</name>
</gene>
<sequence length="64" mass="7432">MGAAVKEHLGSERSSNHSHQLEELKDEAAKVRQMHERGEISTLEASKRLSELKKRHRSFFDQFI</sequence>
<dbReference type="EMBL" id="WURB01000039">
    <property type="protein sequence ID" value="MXQ14604.1"/>
    <property type="molecule type" value="Genomic_DNA"/>
</dbReference>
<dbReference type="RefSeq" id="WP_160888323.1">
    <property type="nucleotide sequence ID" value="NZ_WURB01000039.1"/>
</dbReference>
<name>A0A7X3MWQ9_9HYPH</name>
<keyword evidence="3" id="KW-1185">Reference proteome</keyword>
<reference evidence="2 3" key="1">
    <citation type="submission" date="2019-12" db="EMBL/GenBank/DDBJ databases">
        <authorList>
            <person name="Yuan C.-G."/>
        </authorList>
    </citation>
    <scope>NUCLEOTIDE SEQUENCE [LARGE SCALE GENOMIC DNA]</scope>
    <source>
        <strain evidence="2 3">KCTC 23863</strain>
    </source>
</reference>
<comment type="caution">
    <text evidence="2">The sequence shown here is derived from an EMBL/GenBank/DDBJ whole genome shotgun (WGS) entry which is preliminary data.</text>
</comment>